<proteinExistence type="predicted"/>
<dbReference type="Proteomes" id="UP000077671">
    <property type="component" value="Unassembled WGS sequence"/>
</dbReference>
<dbReference type="EMBL" id="LWDD02003398">
    <property type="protein sequence ID" value="KAE8237246.1"/>
    <property type="molecule type" value="Genomic_DNA"/>
</dbReference>
<protein>
    <submittedName>
        <fullName evidence="1">Uncharacterized protein</fullName>
    </submittedName>
</protein>
<sequence>MAQGCAASAMIFAMHQIKVSSLVSHGTDAEWHRGFMRTICDQQLLLGSATTEGG</sequence>
<evidence type="ECO:0000313" key="1">
    <source>
        <dbReference type="EMBL" id="KAE8237246.1"/>
    </source>
</evidence>
<reference evidence="1" key="2">
    <citation type="journal article" date="2019" name="IMA Fungus">
        <title>Genome sequencing and comparison of five Tilletia species to identify candidate genes for the detection of regulated species infecting wheat.</title>
        <authorList>
            <person name="Nguyen H.D.T."/>
            <person name="Sultana T."/>
            <person name="Kesanakurti P."/>
            <person name="Hambleton S."/>
        </authorList>
    </citation>
    <scope>NUCLEOTIDE SEQUENCE</scope>
    <source>
        <strain evidence="1">DAOMC 238032</strain>
    </source>
</reference>
<gene>
    <name evidence="1" type="ORF">A4X03_0g9183</name>
</gene>
<reference evidence="1" key="1">
    <citation type="submission" date="2016-04" db="EMBL/GenBank/DDBJ databases">
        <authorList>
            <person name="Nguyen H.D."/>
            <person name="Kesanakurti P."/>
            <person name="Cullis J."/>
            <person name="Levesque C.A."/>
            <person name="Hambleton S."/>
        </authorList>
    </citation>
    <scope>NUCLEOTIDE SEQUENCE</scope>
    <source>
        <strain evidence="1">DAOMC 238032</strain>
    </source>
</reference>
<organism evidence="1 2">
    <name type="scientific">Tilletia caries</name>
    <name type="common">wheat bunt fungus</name>
    <dbReference type="NCBI Taxonomy" id="13290"/>
    <lineage>
        <taxon>Eukaryota</taxon>
        <taxon>Fungi</taxon>
        <taxon>Dikarya</taxon>
        <taxon>Basidiomycota</taxon>
        <taxon>Ustilaginomycotina</taxon>
        <taxon>Exobasidiomycetes</taxon>
        <taxon>Tilletiales</taxon>
        <taxon>Tilletiaceae</taxon>
        <taxon>Tilletia</taxon>
    </lineage>
</organism>
<dbReference type="AlphaFoldDB" id="A0A8T8SCM8"/>
<evidence type="ECO:0000313" key="2">
    <source>
        <dbReference type="Proteomes" id="UP000077671"/>
    </source>
</evidence>
<accession>A0A8T8SCM8</accession>
<comment type="caution">
    <text evidence="1">The sequence shown here is derived from an EMBL/GenBank/DDBJ whole genome shotgun (WGS) entry which is preliminary data.</text>
</comment>
<feature type="non-terminal residue" evidence="1">
    <location>
        <position position="54"/>
    </location>
</feature>
<name>A0A8T8SCM8_9BASI</name>